<dbReference type="AlphaFoldDB" id="A0A9X1MFB3"/>
<evidence type="ECO:0000313" key="2">
    <source>
        <dbReference type="Proteomes" id="UP001139158"/>
    </source>
</evidence>
<protein>
    <submittedName>
        <fullName evidence="1">Pentapeptide repeat-containing protein</fullName>
    </submittedName>
</protein>
<dbReference type="Gene3D" id="2.160.20.80">
    <property type="entry name" value="E3 ubiquitin-protein ligase SopA"/>
    <property type="match status" value="1"/>
</dbReference>
<evidence type="ECO:0000313" key="1">
    <source>
        <dbReference type="EMBL" id="MCC3297892.1"/>
    </source>
</evidence>
<proteinExistence type="predicted"/>
<dbReference type="InterPro" id="IPR051082">
    <property type="entry name" value="Pentapeptide-BTB/POZ_domain"/>
</dbReference>
<comment type="caution">
    <text evidence="1">The sequence shown here is derived from an EMBL/GenBank/DDBJ whole genome shotgun (WGS) entry which is preliminary data.</text>
</comment>
<dbReference type="Proteomes" id="UP001139158">
    <property type="component" value="Unassembled WGS sequence"/>
</dbReference>
<organism evidence="1 2">
    <name type="scientific">Arthrobacter caoxuetaonis</name>
    <dbReference type="NCBI Taxonomy" id="2886935"/>
    <lineage>
        <taxon>Bacteria</taxon>
        <taxon>Bacillati</taxon>
        <taxon>Actinomycetota</taxon>
        <taxon>Actinomycetes</taxon>
        <taxon>Micrococcales</taxon>
        <taxon>Micrococcaceae</taxon>
        <taxon>Arthrobacter</taxon>
    </lineage>
</organism>
<dbReference type="SUPFAM" id="SSF141571">
    <property type="entry name" value="Pentapeptide repeat-like"/>
    <property type="match status" value="1"/>
</dbReference>
<dbReference type="InterPro" id="IPR001646">
    <property type="entry name" value="5peptide_repeat"/>
</dbReference>
<dbReference type="RefSeq" id="WP_227895769.1">
    <property type="nucleotide sequence ID" value="NZ_CP099466.1"/>
</dbReference>
<dbReference type="Pfam" id="PF00805">
    <property type="entry name" value="Pentapeptide"/>
    <property type="match status" value="1"/>
</dbReference>
<dbReference type="PANTHER" id="PTHR14136">
    <property type="entry name" value="BTB_POZ DOMAIN-CONTAINING PROTEIN KCTD9"/>
    <property type="match status" value="1"/>
</dbReference>
<name>A0A9X1MFB3_9MICC</name>
<dbReference type="PANTHER" id="PTHR14136:SF17">
    <property type="entry name" value="BTB_POZ DOMAIN-CONTAINING PROTEIN KCTD9"/>
    <property type="match status" value="1"/>
</dbReference>
<keyword evidence="2" id="KW-1185">Reference proteome</keyword>
<sequence>MAGKALAAPRIGRITLPVLEAGDPEGLRPHGRYDGESYTGGDLSGRVLDGISFSECELVSIYGHEASLRNARFLDTRIERFNAPVLTAPGLVLRDAAVEGSRIGSAEAFSSQWNSVRISGSKLDFLNLRGSVLRDVSFNDCVIGELDLSGAKLTRASFEGSRIDTLVLDQAVLEHVDLRGAAIRGISGVGFLRGATLSALQLEEMAAMLADHLGIRVEG</sequence>
<reference evidence="1" key="1">
    <citation type="submission" date="2021-10" db="EMBL/GenBank/DDBJ databases">
        <title>Novel species in genus Arthrobacter.</title>
        <authorList>
            <person name="Liu Y."/>
        </authorList>
    </citation>
    <scope>NUCLEOTIDE SEQUENCE</scope>
    <source>
        <strain evidence="1">Zg-Y453</strain>
    </source>
</reference>
<gene>
    <name evidence="1" type="ORF">LJ757_08760</name>
</gene>
<dbReference type="EMBL" id="JAJFZV010000008">
    <property type="protein sequence ID" value="MCC3297892.1"/>
    <property type="molecule type" value="Genomic_DNA"/>
</dbReference>
<accession>A0A9X1MFB3</accession>